<comment type="caution">
    <text evidence="2">The sequence shown here is derived from an EMBL/GenBank/DDBJ whole genome shotgun (WGS) entry which is preliminary data.</text>
</comment>
<reference evidence="2 3" key="1">
    <citation type="submission" date="2019-04" db="EMBL/GenBank/DDBJ databases">
        <title>A pseudo-fructophilic Leuconostoc citreum strain F192-5 isolated from peel of satsuma mandarin: the first report for isolation and characterization of strain-dependent fructophilic-like characteristics.</title>
        <authorList>
            <person name="Maeno S."/>
            <person name="Tanizawa Y."/>
            <person name="Kajikawa A."/>
            <person name="Kanesaki Y."/>
            <person name="Kubota E."/>
            <person name="Arita M."/>
            <person name="Leon D."/>
            <person name="Endo A."/>
        </authorList>
    </citation>
    <scope>NUCLEOTIDE SEQUENCE [LARGE SCALE GENOMIC DNA]</scope>
    <source>
        <strain evidence="2 3">F192-5</strain>
    </source>
</reference>
<dbReference type="InterPro" id="IPR049746">
    <property type="entry name" value="TcpD-like_C"/>
</dbReference>
<accession>A0A5A5TZ78</accession>
<name>A0A5A5TZ78_LEUCI</name>
<dbReference type="RefSeq" id="WP_099044375.1">
    <property type="nucleotide sequence ID" value="NZ_BJJW01000002.1"/>
</dbReference>
<organism evidence="2 3">
    <name type="scientific">Leuconostoc citreum</name>
    <dbReference type="NCBI Taxonomy" id="33964"/>
    <lineage>
        <taxon>Bacteria</taxon>
        <taxon>Bacillati</taxon>
        <taxon>Bacillota</taxon>
        <taxon>Bacilli</taxon>
        <taxon>Lactobacillales</taxon>
        <taxon>Lactobacillaceae</taxon>
        <taxon>Leuconostoc</taxon>
    </lineage>
</organism>
<evidence type="ECO:0000313" key="3">
    <source>
        <dbReference type="Proteomes" id="UP000323274"/>
    </source>
</evidence>
<dbReference type="AlphaFoldDB" id="A0A5A5TZ78"/>
<keyword evidence="1" id="KW-0812">Transmembrane</keyword>
<evidence type="ECO:0000256" key="1">
    <source>
        <dbReference type="SAM" id="Phobius"/>
    </source>
</evidence>
<keyword evidence="1" id="KW-1133">Transmembrane helix</keyword>
<proteinExistence type="predicted"/>
<dbReference type="Proteomes" id="UP000323274">
    <property type="component" value="Unassembled WGS sequence"/>
</dbReference>
<sequence length="75" mass="7835">MDIYNAVKPVLLIGVALIAGGKAIGHYGKNETKQLWITLGIGGLIFFFVNGPQKSLGAFDGLMNALLNFISGLGG</sequence>
<dbReference type="NCBIfam" id="NF040686">
    <property type="entry name" value="TcpD_dom"/>
    <property type="match status" value="1"/>
</dbReference>
<dbReference type="EMBL" id="BJJW01000002">
    <property type="protein sequence ID" value="GDZ82883.1"/>
    <property type="molecule type" value="Genomic_DNA"/>
</dbReference>
<feature type="transmembrane region" description="Helical" evidence="1">
    <location>
        <begin position="35"/>
        <end position="51"/>
    </location>
</feature>
<gene>
    <name evidence="2" type="ORF">LCIT_01250</name>
</gene>
<keyword evidence="1" id="KW-0472">Membrane</keyword>
<evidence type="ECO:0000313" key="2">
    <source>
        <dbReference type="EMBL" id="GDZ82883.1"/>
    </source>
</evidence>
<protein>
    <submittedName>
        <fullName evidence="2">Uncharacterized protein</fullName>
    </submittedName>
</protein>